<dbReference type="Pfam" id="PF00535">
    <property type="entry name" value="Glycos_transf_2"/>
    <property type="match status" value="1"/>
</dbReference>
<dbReference type="KEGG" id="ndk:I601_0102"/>
<dbReference type="EMBL" id="CP015079">
    <property type="protein sequence ID" value="ANH36556.1"/>
    <property type="molecule type" value="Genomic_DNA"/>
</dbReference>
<evidence type="ECO:0000313" key="2">
    <source>
        <dbReference type="EMBL" id="ANH36556.1"/>
    </source>
</evidence>
<evidence type="ECO:0000259" key="1">
    <source>
        <dbReference type="Pfam" id="PF00535"/>
    </source>
</evidence>
<dbReference type="Proteomes" id="UP000077868">
    <property type="component" value="Chromosome"/>
</dbReference>
<dbReference type="InterPro" id="IPR001173">
    <property type="entry name" value="Glyco_trans_2-like"/>
</dbReference>
<dbReference type="STRING" id="1300347.I601_0102"/>
<dbReference type="PATRIC" id="fig|1300347.3.peg.104"/>
<gene>
    <name evidence="2" type="primary">spsA</name>
    <name evidence="2" type="ORF">I601_0102</name>
</gene>
<protein>
    <submittedName>
        <fullName evidence="2">Spore coat polysaccharide biosynthesis protein SpsA</fullName>
    </submittedName>
</protein>
<dbReference type="OrthoDB" id="3177103at2"/>
<name>A0A1A9GER9_9ACTN</name>
<dbReference type="RefSeq" id="WP_068105061.1">
    <property type="nucleotide sequence ID" value="NZ_CP015079.1"/>
</dbReference>
<feature type="domain" description="Glycosyltransferase 2-like" evidence="1">
    <location>
        <begin position="8"/>
        <end position="146"/>
    </location>
</feature>
<keyword evidence="3" id="KW-1185">Reference proteome</keyword>
<organism evidence="2 3">
    <name type="scientific">Nocardioides dokdonensis FR1436</name>
    <dbReference type="NCBI Taxonomy" id="1300347"/>
    <lineage>
        <taxon>Bacteria</taxon>
        <taxon>Bacillati</taxon>
        <taxon>Actinomycetota</taxon>
        <taxon>Actinomycetes</taxon>
        <taxon>Propionibacteriales</taxon>
        <taxon>Nocardioidaceae</taxon>
        <taxon>Nocardioides</taxon>
    </lineage>
</organism>
<proteinExistence type="predicted"/>
<sequence>MSACPRVSIGLPVYNGEDYLAQSLDALLGQTYEDLEVVISSNASTDGTDDICRRYAVRDERVRYERLPRNVGAAANHDVVLRRARGELFKWASADDLYAADLVEQCVRLLDQHPDAVLAHSWTAAVDEDGTVTQAHEYPLCTAARRAPERLRSMLFDGDDMPGAIRADDFYGVVRTDVLRQVPPHGSYYRADQVFVTDLALRGRFVQVPDWLYFRRHHADRLSNDDTTIREWCAGLDPRRAQGWRHPTARLVGELVWAYAAALRHAPLTPAERRECERHLVRWALSRARRRVTGRSIGVPAEEYDVAADRRDLARRVVVGQGVPG</sequence>
<dbReference type="AlphaFoldDB" id="A0A1A9GER9"/>
<dbReference type="InterPro" id="IPR050834">
    <property type="entry name" value="Glycosyltransf_2"/>
</dbReference>
<evidence type="ECO:0000313" key="3">
    <source>
        <dbReference type="Proteomes" id="UP000077868"/>
    </source>
</evidence>
<dbReference type="PANTHER" id="PTHR43685:SF2">
    <property type="entry name" value="GLYCOSYLTRANSFERASE 2-LIKE DOMAIN-CONTAINING PROTEIN"/>
    <property type="match status" value="1"/>
</dbReference>
<dbReference type="Gene3D" id="3.90.550.10">
    <property type="entry name" value="Spore Coat Polysaccharide Biosynthesis Protein SpsA, Chain A"/>
    <property type="match status" value="1"/>
</dbReference>
<dbReference type="CDD" id="cd00761">
    <property type="entry name" value="Glyco_tranf_GTA_type"/>
    <property type="match status" value="1"/>
</dbReference>
<dbReference type="PANTHER" id="PTHR43685">
    <property type="entry name" value="GLYCOSYLTRANSFERASE"/>
    <property type="match status" value="1"/>
</dbReference>
<dbReference type="SUPFAM" id="SSF53448">
    <property type="entry name" value="Nucleotide-diphospho-sugar transferases"/>
    <property type="match status" value="1"/>
</dbReference>
<dbReference type="InterPro" id="IPR029044">
    <property type="entry name" value="Nucleotide-diphossugar_trans"/>
</dbReference>
<accession>A0A1A9GER9</accession>
<reference evidence="2 3" key="1">
    <citation type="submission" date="2016-03" db="EMBL/GenBank/DDBJ databases">
        <title>Complete genome sequence of a soil Actinobacterium, Nocardioides dokdonensis FR1436.</title>
        <authorList>
            <person name="Kwon S.-K."/>
            <person name="Kim K."/>
            <person name="Kim J.F."/>
        </authorList>
    </citation>
    <scope>NUCLEOTIDE SEQUENCE [LARGE SCALE GENOMIC DNA]</scope>
    <source>
        <strain evidence="2 3">FR1436</strain>
    </source>
</reference>